<keyword evidence="1 5" id="KW-0489">Methyltransferase</keyword>
<comment type="caution">
    <text evidence="5">The sequence shown here is derived from an EMBL/GenBank/DDBJ whole genome shotgun (WGS) entry which is preliminary data.</text>
</comment>
<keyword evidence="2 5" id="KW-0808">Transferase</keyword>
<proteinExistence type="predicted"/>
<name>A0A0G1JHG7_9BACT</name>
<evidence type="ECO:0000256" key="1">
    <source>
        <dbReference type="ARBA" id="ARBA00022603"/>
    </source>
</evidence>
<dbReference type="PANTHER" id="PTHR13610">
    <property type="entry name" value="METHYLTRANSFERASE DOMAIN-CONTAINING PROTEIN"/>
    <property type="match status" value="1"/>
</dbReference>
<dbReference type="InterPro" id="IPR029063">
    <property type="entry name" value="SAM-dependent_MTases_sf"/>
</dbReference>
<feature type="chain" id="PRO_5002537984" evidence="4">
    <location>
        <begin position="20"/>
        <end position="169"/>
    </location>
</feature>
<dbReference type="Proteomes" id="UP000034154">
    <property type="component" value="Unassembled WGS sequence"/>
</dbReference>
<keyword evidence="4" id="KW-0732">Signal</keyword>
<dbReference type="AlphaFoldDB" id="A0A0G1JHG7"/>
<evidence type="ECO:0000256" key="4">
    <source>
        <dbReference type="SAM" id="SignalP"/>
    </source>
</evidence>
<dbReference type="Gene3D" id="3.40.50.150">
    <property type="entry name" value="Vaccinia Virus protein VP39"/>
    <property type="match status" value="1"/>
</dbReference>
<feature type="signal peptide" evidence="4">
    <location>
        <begin position="1"/>
        <end position="19"/>
    </location>
</feature>
<accession>A0A0G1JHG7</accession>
<protein>
    <submittedName>
        <fullName evidence="5">Methyltransferase</fullName>
    </submittedName>
</protein>
<evidence type="ECO:0000256" key="3">
    <source>
        <dbReference type="ARBA" id="ARBA00022691"/>
    </source>
</evidence>
<dbReference type="GO" id="GO:0032259">
    <property type="term" value="P:methylation"/>
    <property type="evidence" value="ECO:0007669"/>
    <property type="project" value="UniProtKB-KW"/>
</dbReference>
<dbReference type="InterPro" id="IPR026170">
    <property type="entry name" value="FAM173A/B"/>
</dbReference>
<dbReference type="GO" id="GO:0016279">
    <property type="term" value="F:protein-lysine N-methyltransferase activity"/>
    <property type="evidence" value="ECO:0007669"/>
    <property type="project" value="InterPro"/>
</dbReference>
<sequence length="169" mass="19246">MPIILLLILLILVASSAYAANQGAPWVPTKKKDIGRILDFVVMRPGERFFELGCGDARLSIAAEKRYGVKAIGVELSIPQFVAAWIRNRLTKTHVGLVWKNLFKVNLSEADVVYLFLMPETVEKLKPKLLKELKPGARIISYVFPFKDWKPESVLEKTEKDLEVYVYRV</sequence>
<keyword evidence="3" id="KW-0949">S-adenosyl-L-methionine</keyword>
<evidence type="ECO:0000313" key="5">
    <source>
        <dbReference type="EMBL" id="KKT70833.1"/>
    </source>
</evidence>
<evidence type="ECO:0000313" key="6">
    <source>
        <dbReference type="Proteomes" id="UP000034154"/>
    </source>
</evidence>
<dbReference type="SUPFAM" id="SSF53335">
    <property type="entry name" value="S-adenosyl-L-methionine-dependent methyltransferases"/>
    <property type="match status" value="1"/>
</dbReference>
<dbReference type="EMBL" id="LCJB01000021">
    <property type="protein sequence ID" value="KKT70833.1"/>
    <property type="molecule type" value="Genomic_DNA"/>
</dbReference>
<evidence type="ECO:0000256" key="2">
    <source>
        <dbReference type="ARBA" id="ARBA00022679"/>
    </source>
</evidence>
<reference evidence="5 6" key="1">
    <citation type="journal article" date="2015" name="Nature">
        <title>rRNA introns, odd ribosomes, and small enigmatic genomes across a large radiation of phyla.</title>
        <authorList>
            <person name="Brown C.T."/>
            <person name="Hug L.A."/>
            <person name="Thomas B.C."/>
            <person name="Sharon I."/>
            <person name="Castelle C.J."/>
            <person name="Singh A."/>
            <person name="Wilkins M.J."/>
            <person name="Williams K.H."/>
            <person name="Banfield J.F."/>
        </authorList>
    </citation>
    <scope>NUCLEOTIDE SEQUENCE [LARGE SCALE GENOMIC DNA]</scope>
</reference>
<organism evidence="5 6">
    <name type="scientific">Candidatus Uhrbacteria bacterium GW2011_GWF2_44_350</name>
    <dbReference type="NCBI Taxonomy" id="1619000"/>
    <lineage>
        <taxon>Bacteria</taxon>
        <taxon>Candidatus Uhriibacteriota</taxon>
    </lineage>
</organism>
<dbReference type="PANTHER" id="PTHR13610:SF11">
    <property type="entry name" value="METHYLTRANSFERASE DOMAIN-CONTAINING PROTEIN"/>
    <property type="match status" value="1"/>
</dbReference>
<gene>
    <name evidence="5" type="ORF">UW63_C0021G0008</name>
</gene>